<keyword evidence="1" id="KW-0732">Signal</keyword>
<comment type="caution">
    <text evidence="2">The sequence shown here is derived from an EMBL/GenBank/DDBJ whole genome shotgun (WGS) entry which is preliminary data.</text>
</comment>
<evidence type="ECO:0000313" key="2">
    <source>
        <dbReference type="EMBL" id="TYT23564.1"/>
    </source>
</evidence>
<organism evidence="2 3">
    <name type="scientific">Luteimonas viscosa</name>
    <dbReference type="NCBI Taxonomy" id="1132694"/>
    <lineage>
        <taxon>Bacteria</taxon>
        <taxon>Pseudomonadati</taxon>
        <taxon>Pseudomonadota</taxon>
        <taxon>Gammaproteobacteria</taxon>
        <taxon>Lysobacterales</taxon>
        <taxon>Lysobacteraceae</taxon>
        <taxon>Luteimonas</taxon>
    </lineage>
</organism>
<dbReference type="AlphaFoldDB" id="A0A5D4XH60"/>
<reference evidence="2 3" key="1">
    <citation type="submission" date="2019-08" db="EMBL/GenBank/DDBJ databases">
        <title>Luteimonas viscosus sp. nov., isolated from soil of a sunflower field.</title>
        <authorList>
            <person name="Jianli Z."/>
            <person name="Ying Z."/>
        </authorList>
    </citation>
    <scope>NUCLEOTIDE SEQUENCE [LARGE SCALE GENOMIC DNA]</scope>
    <source>
        <strain evidence="2 3">XBU10</strain>
    </source>
</reference>
<proteinExistence type="predicted"/>
<name>A0A5D4XH60_9GAMM</name>
<dbReference type="OrthoDB" id="6057861at2"/>
<feature type="chain" id="PRO_5022961557" evidence="1">
    <location>
        <begin position="28"/>
        <end position="207"/>
    </location>
</feature>
<evidence type="ECO:0000313" key="3">
    <source>
        <dbReference type="Proteomes" id="UP000324973"/>
    </source>
</evidence>
<evidence type="ECO:0000256" key="1">
    <source>
        <dbReference type="SAM" id="SignalP"/>
    </source>
</evidence>
<dbReference type="RefSeq" id="WP_149104260.1">
    <property type="nucleotide sequence ID" value="NZ_VTFT01000002.1"/>
</dbReference>
<accession>A0A5D4XH60</accession>
<feature type="signal peptide" evidence="1">
    <location>
        <begin position="1"/>
        <end position="27"/>
    </location>
</feature>
<dbReference type="EMBL" id="VTFT01000002">
    <property type="protein sequence ID" value="TYT23564.1"/>
    <property type="molecule type" value="Genomic_DNA"/>
</dbReference>
<protein>
    <submittedName>
        <fullName evidence="2">Uncharacterized protein</fullName>
    </submittedName>
</protein>
<sequence>MSKGIARVVHACSWLLVALVLAGSPLAARGPDPIERLSVPGPLHLDGQQYHFAWSSHPTPDFYKQEYLPAGQTLERYRQMLVLDLLTIEATPAQLATAKIGELGARKQTDPLVNHDLVLKQDGSAALLDFVLSARDAQGNLVVEWNAYRYQAMPEGVLLFGISRRAYGDEDARRFLGEELKQNRSRWIDEIAGLAMPAVALQPRARP</sequence>
<dbReference type="Proteomes" id="UP000324973">
    <property type="component" value="Unassembled WGS sequence"/>
</dbReference>
<gene>
    <name evidence="2" type="ORF">FZO89_15030</name>
</gene>
<keyword evidence="3" id="KW-1185">Reference proteome</keyword>